<dbReference type="Pfam" id="PF01457">
    <property type="entry name" value="Peptidase_M8"/>
    <property type="match status" value="2"/>
</dbReference>
<organism evidence="12 13">
    <name type="scientific">Chloropicon roscoffensis</name>
    <dbReference type="NCBI Taxonomy" id="1461544"/>
    <lineage>
        <taxon>Eukaryota</taxon>
        <taxon>Viridiplantae</taxon>
        <taxon>Chlorophyta</taxon>
        <taxon>Chloropicophyceae</taxon>
        <taxon>Chloropicales</taxon>
        <taxon>Chloropicaceae</taxon>
        <taxon>Chloropicon</taxon>
    </lineage>
</organism>
<evidence type="ECO:0000313" key="13">
    <source>
        <dbReference type="Proteomes" id="UP001472866"/>
    </source>
</evidence>
<evidence type="ECO:0000256" key="4">
    <source>
        <dbReference type="ARBA" id="ARBA00022801"/>
    </source>
</evidence>
<dbReference type="Gene3D" id="3.90.132.10">
    <property type="entry name" value="Leishmanolysin , domain 2"/>
    <property type="match status" value="1"/>
</dbReference>
<proteinExistence type="inferred from homology"/>
<dbReference type="GO" id="GO:0046872">
    <property type="term" value="F:metal ion binding"/>
    <property type="evidence" value="ECO:0007669"/>
    <property type="project" value="UniProtKB-KW"/>
</dbReference>
<evidence type="ECO:0000256" key="1">
    <source>
        <dbReference type="ARBA" id="ARBA00005860"/>
    </source>
</evidence>
<dbReference type="FunFam" id="3.90.132.10:FF:000001">
    <property type="entry name" value="leishmanolysin-like peptidase isoform X2"/>
    <property type="match status" value="1"/>
</dbReference>
<evidence type="ECO:0000256" key="6">
    <source>
        <dbReference type="ARBA" id="ARBA00023049"/>
    </source>
</evidence>
<dbReference type="AlphaFoldDB" id="A0AAX4P725"/>
<dbReference type="GO" id="GO:0006508">
    <property type="term" value="P:proteolysis"/>
    <property type="evidence" value="ECO:0007669"/>
    <property type="project" value="UniProtKB-KW"/>
</dbReference>
<evidence type="ECO:0000256" key="3">
    <source>
        <dbReference type="ARBA" id="ARBA00022723"/>
    </source>
</evidence>
<dbReference type="InterPro" id="IPR000742">
    <property type="entry name" value="EGF"/>
</dbReference>
<dbReference type="PANTHER" id="PTHR10942:SF0">
    <property type="entry name" value="LEISHMANOLYSIN-LIKE PEPTIDASE"/>
    <property type="match status" value="1"/>
</dbReference>
<protein>
    <submittedName>
        <fullName evidence="12">Leishmanolysin-like peptidase</fullName>
    </submittedName>
</protein>
<dbReference type="PANTHER" id="PTHR10942">
    <property type="entry name" value="LEISHMANOLYSIN-LIKE PEPTIDASE"/>
    <property type="match status" value="1"/>
</dbReference>
<keyword evidence="10" id="KW-1133">Transmembrane helix</keyword>
<keyword evidence="13" id="KW-1185">Reference proteome</keyword>
<evidence type="ECO:0000256" key="7">
    <source>
        <dbReference type="PIRSR" id="PIRSR601577-1"/>
    </source>
</evidence>
<accession>A0AAX4P725</accession>
<keyword evidence="3 8" id="KW-0479">Metal-binding</keyword>
<feature type="active site" evidence="7">
    <location>
        <position position="338"/>
    </location>
</feature>
<dbReference type="Proteomes" id="UP001472866">
    <property type="component" value="Chromosome 04"/>
</dbReference>
<feature type="region of interest" description="Disordered" evidence="9">
    <location>
        <begin position="658"/>
        <end position="699"/>
    </location>
</feature>
<evidence type="ECO:0000256" key="8">
    <source>
        <dbReference type="PIRSR" id="PIRSR601577-2"/>
    </source>
</evidence>
<dbReference type="Gene3D" id="3.10.170.20">
    <property type="match status" value="1"/>
</dbReference>
<evidence type="ECO:0000256" key="10">
    <source>
        <dbReference type="SAM" id="Phobius"/>
    </source>
</evidence>
<evidence type="ECO:0000256" key="5">
    <source>
        <dbReference type="ARBA" id="ARBA00022833"/>
    </source>
</evidence>
<comment type="cofactor">
    <cofactor evidence="8">
        <name>Zn(2+)</name>
        <dbReference type="ChEBI" id="CHEBI:29105"/>
    </cofactor>
    <text evidence="8">Binds 1 zinc ion per subunit.</text>
</comment>
<dbReference type="PROSITE" id="PS00022">
    <property type="entry name" value="EGF_1"/>
    <property type="match status" value="1"/>
</dbReference>
<dbReference type="SUPFAM" id="SSF55486">
    <property type="entry name" value="Metalloproteases ('zincins'), catalytic domain"/>
    <property type="match status" value="1"/>
</dbReference>
<feature type="domain" description="EGF-like" evidence="11">
    <location>
        <begin position="643"/>
        <end position="654"/>
    </location>
</feature>
<comment type="similarity">
    <text evidence="1">Belongs to the peptidase M8 family.</text>
</comment>
<dbReference type="PRINTS" id="PR00782">
    <property type="entry name" value="LSHMANOLYSIN"/>
</dbReference>
<keyword evidence="10" id="KW-0812">Transmembrane</keyword>
<gene>
    <name evidence="12" type="ORF">HKI87_04g32730</name>
</gene>
<dbReference type="EMBL" id="CP151504">
    <property type="protein sequence ID" value="WZN61738.1"/>
    <property type="molecule type" value="Genomic_DNA"/>
</dbReference>
<dbReference type="Gene3D" id="2.10.25.10">
    <property type="entry name" value="Laminin"/>
    <property type="match status" value="1"/>
</dbReference>
<keyword evidence="2" id="KW-0645">Protease</keyword>
<name>A0AAX4P725_9CHLO</name>
<feature type="binding site" evidence="8">
    <location>
        <position position="411"/>
    </location>
    <ligand>
        <name>Zn(2+)</name>
        <dbReference type="ChEBI" id="CHEBI:29105"/>
        <note>catalytic</note>
    </ligand>
</feature>
<evidence type="ECO:0000259" key="11">
    <source>
        <dbReference type="PROSITE" id="PS00022"/>
    </source>
</evidence>
<evidence type="ECO:0000256" key="2">
    <source>
        <dbReference type="ARBA" id="ARBA00022670"/>
    </source>
</evidence>
<feature type="compositionally biased region" description="Pro residues" evidence="9">
    <location>
        <begin position="686"/>
        <end position="696"/>
    </location>
</feature>
<sequence>MTVFSGPFFPSPSSEYDPLPFYAPRIPVPARGTAAPLKKCAKKISLGARARALGLLVRVSVTPRRSPSGLSQSWQGTRPKMCSFAVLLLCASSLAALTQVARGHGHHGHGKGGHQCVHGEKIAPLLRERSKVYEGNDFFDVETAEVGTDYSTRNIGRRRELLQADRPFEVHLEYQLDSLAQDKQDFLKEKLMPTAQTVLRDFISAKTPVTGKLLMSRHCNSYWDVEPYLCYRVSDLGTCLDAQHNATYFGAYKECETHLQDSCTTYPAGEGVTDKDIVLYVTAKQSANCGEMTIAYAGWCEMDPYTKRPVAGNINFCPGRLDTSDSAFGALLDTSIHEIIHVLAFSDSLFQHYLSASGQTLGYSNVIRETAGTKSVITPAVVQAAKDHFNCDSISEVRLENQGGSSTANSHWEELHYAGEMMVGVQDGRGSLSNLSMALLQDTGWYTIDYTKNGFLQYGHDEGCSFVGGECSALKTSYPRYYCSQPEKDIGQCTADHLAFGYCHDSNLGDSCTTVKSYQNGHCWDSQFHSESREKFGEVHALNSRCFEAPSDDIKVREGNMIYTSSISGAGCFQTKCTDGKLHIGIGGVYRECPEGQYVNYADFDSKYSSGRIGPCPKAEAVCPYWGCPNDCSGNGRCYNGVCSCHLGHVGDDCSQGLTSSVAPTPVPPAEESPTTPTAPGTDTPAPAPSPAPQPEPETFTEQYRCLDGYLSGCNIYLSTDLSRYVDSDVKGVTDKNGLGTLSYQYTEDKGKDYYTSAYVFLTPGGECKDTFTNLPPQHVYLSTKDAKMVSPLTTIGVLLMSSHGLSSNQATERIFKHAQMNAEVASVFDYDPIYDGKTEGGDKGGFIYVSKLVSAMSVVSAYYAKEQGLTQSGVVATMISEIAALMAPSDSSFTPDSETEILKLADALDAAYGTQATSAKKNNAARGYMSNSVKAINGLYDSLVAVNGNTTMDDFFEKTALANLFAQTSMNEKMETLAGAQTLNDYESVVAYIDAVKWTSVDIFPELPGAVKYDVYASGDSNALTAEKTEATDISDLLGILEDNLLYIAVAGGALIIIILFTVSVKLRKERQMVKDYNDGDL</sequence>
<dbReference type="GO" id="GO:0005737">
    <property type="term" value="C:cytoplasm"/>
    <property type="evidence" value="ECO:0007669"/>
    <property type="project" value="TreeGrafter"/>
</dbReference>
<feature type="compositionally biased region" description="Low complexity" evidence="9">
    <location>
        <begin position="672"/>
        <end position="685"/>
    </location>
</feature>
<dbReference type="Gene3D" id="2.30.34.10">
    <property type="entry name" value="Leishmanolysin domain 4"/>
    <property type="match status" value="1"/>
</dbReference>
<keyword evidence="6 8" id="KW-0482">Metalloprotease</keyword>
<evidence type="ECO:0000256" key="9">
    <source>
        <dbReference type="SAM" id="MobiDB-lite"/>
    </source>
</evidence>
<reference evidence="12 13" key="1">
    <citation type="submission" date="2024-03" db="EMBL/GenBank/DDBJ databases">
        <title>Complete genome sequence of the green alga Chloropicon roscoffensis RCC1871.</title>
        <authorList>
            <person name="Lemieux C."/>
            <person name="Pombert J.-F."/>
            <person name="Otis C."/>
            <person name="Turmel M."/>
        </authorList>
    </citation>
    <scope>NUCLEOTIDE SEQUENCE [LARGE SCALE GENOMIC DNA]</scope>
    <source>
        <strain evidence="12 13">RCC1871</strain>
    </source>
</reference>
<keyword evidence="4" id="KW-0378">Hydrolase</keyword>
<dbReference type="GO" id="GO:0016020">
    <property type="term" value="C:membrane"/>
    <property type="evidence" value="ECO:0007669"/>
    <property type="project" value="InterPro"/>
</dbReference>
<feature type="binding site" evidence="8">
    <location>
        <position position="341"/>
    </location>
    <ligand>
        <name>Zn(2+)</name>
        <dbReference type="ChEBI" id="CHEBI:29105"/>
        <note>catalytic</note>
    </ligand>
</feature>
<keyword evidence="5 8" id="KW-0862">Zinc</keyword>
<evidence type="ECO:0000313" key="12">
    <source>
        <dbReference type="EMBL" id="WZN61738.1"/>
    </source>
</evidence>
<dbReference type="GO" id="GO:0007155">
    <property type="term" value="P:cell adhesion"/>
    <property type="evidence" value="ECO:0007669"/>
    <property type="project" value="InterPro"/>
</dbReference>
<dbReference type="GO" id="GO:0004222">
    <property type="term" value="F:metalloendopeptidase activity"/>
    <property type="evidence" value="ECO:0007669"/>
    <property type="project" value="InterPro"/>
</dbReference>
<feature type="transmembrane region" description="Helical" evidence="10">
    <location>
        <begin position="1046"/>
        <end position="1066"/>
    </location>
</feature>
<keyword evidence="10" id="KW-0472">Membrane</keyword>
<feature type="binding site" evidence="8">
    <location>
        <position position="337"/>
    </location>
    <ligand>
        <name>Zn(2+)</name>
        <dbReference type="ChEBI" id="CHEBI:29105"/>
        <note>catalytic</note>
    </ligand>
</feature>
<dbReference type="InterPro" id="IPR001577">
    <property type="entry name" value="Peptidase_M8"/>
</dbReference>